<keyword evidence="2" id="KW-1185">Reference proteome</keyword>
<protein>
    <submittedName>
        <fullName evidence="1">Uncharacterized protein</fullName>
    </submittedName>
</protein>
<gene>
    <name evidence="1" type="ORF">SAMN06265182_0436</name>
</gene>
<dbReference type="EMBL" id="OBEI01000001">
    <property type="protein sequence ID" value="SNZ03657.1"/>
    <property type="molecule type" value="Genomic_DNA"/>
</dbReference>
<proteinExistence type="predicted"/>
<evidence type="ECO:0000313" key="2">
    <source>
        <dbReference type="Proteomes" id="UP000219036"/>
    </source>
</evidence>
<dbReference type="AlphaFoldDB" id="A0A285N4A7"/>
<name>A0A285N4A7_9AQUI</name>
<reference evidence="2" key="1">
    <citation type="submission" date="2017-09" db="EMBL/GenBank/DDBJ databases">
        <authorList>
            <person name="Varghese N."/>
            <person name="Submissions S."/>
        </authorList>
    </citation>
    <scope>NUCLEOTIDE SEQUENCE [LARGE SCALE GENOMIC DNA]</scope>
    <source>
        <strain evidence="2">DSM 15103</strain>
    </source>
</reference>
<organism evidence="1 2">
    <name type="scientific">Persephonella hydrogeniphila</name>
    <dbReference type="NCBI Taxonomy" id="198703"/>
    <lineage>
        <taxon>Bacteria</taxon>
        <taxon>Pseudomonadati</taxon>
        <taxon>Aquificota</taxon>
        <taxon>Aquificia</taxon>
        <taxon>Aquificales</taxon>
        <taxon>Hydrogenothermaceae</taxon>
        <taxon>Persephonella</taxon>
    </lineage>
</organism>
<sequence>MKTFFPNLNLNTEVENCFLIRSYTINDLNNDELFTFQFIFVFGNTPAPAEIQNIQHQIKTYLDDDIKEKLSCLPYMKIKQKIKDTKILRNVPIFIIDLKRSGDRSYAINTDAVLTKKLIFDILKIAENHNFKSINHTGDGFIFMYTASFKNLSIDMNNFLDEIKIWFKSFKDYMQTLSKGVNNYKIRGDSQFNET</sequence>
<accession>A0A285N4A7</accession>
<evidence type="ECO:0000313" key="1">
    <source>
        <dbReference type="EMBL" id="SNZ03657.1"/>
    </source>
</evidence>
<dbReference type="Proteomes" id="UP000219036">
    <property type="component" value="Unassembled WGS sequence"/>
</dbReference>